<dbReference type="SUPFAM" id="SSF103084">
    <property type="entry name" value="Holliday junction resolvase RusA"/>
    <property type="match status" value="1"/>
</dbReference>
<evidence type="ECO:0000313" key="1">
    <source>
        <dbReference type="EMBL" id="QJA50454.1"/>
    </source>
</evidence>
<dbReference type="EMBL" id="MT145131">
    <property type="protein sequence ID" value="QJI03924.1"/>
    <property type="molecule type" value="Genomic_DNA"/>
</dbReference>
<accession>A0A6H1ZSA3</accession>
<organism evidence="1">
    <name type="scientific">viral metagenome</name>
    <dbReference type="NCBI Taxonomy" id="1070528"/>
    <lineage>
        <taxon>unclassified sequences</taxon>
        <taxon>metagenomes</taxon>
        <taxon>organismal metagenomes</taxon>
    </lineage>
</organism>
<dbReference type="GO" id="GO:0006281">
    <property type="term" value="P:DNA repair"/>
    <property type="evidence" value="ECO:0007669"/>
    <property type="project" value="InterPro"/>
</dbReference>
<reference evidence="1" key="1">
    <citation type="submission" date="2020-03" db="EMBL/GenBank/DDBJ databases">
        <title>The deep terrestrial virosphere.</title>
        <authorList>
            <person name="Holmfeldt K."/>
            <person name="Nilsson E."/>
            <person name="Simone D."/>
            <person name="Lopez-Fernandez M."/>
            <person name="Wu X."/>
            <person name="de Brujin I."/>
            <person name="Lundin D."/>
            <person name="Andersson A."/>
            <person name="Bertilsson S."/>
            <person name="Dopson M."/>
        </authorList>
    </citation>
    <scope>NUCLEOTIDE SEQUENCE</scope>
    <source>
        <strain evidence="3">MM415A01725</strain>
        <strain evidence="2">MM415B00576</strain>
        <strain evidence="1">TM448A01764</strain>
        <strain evidence="4">TM448B05418</strain>
    </source>
</reference>
<dbReference type="EMBL" id="MT142178">
    <property type="protein sequence ID" value="QJA75670.1"/>
    <property type="molecule type" value="Genomic_DNA"/>
</dbReference>
<dbReference type="GO" id="GO:0000287">
    <property type="term" value="F:magnesium ion binding"/>
    <property type="evidence" value="ECO:0007669"/>
    <property type="project" value="InterPro"/>
</dbReference>
<gene>
    <name evidence="3" type="ORF">MM415A01725_0012</name>
    <name evidence="2" type="ORF">MM415B00576_0008</name>
    <name evidence="1" type="ORF">TM448A01764_0015</name>
    <name evidence="4" type="ORF">TM448B05418_0008</name>
</gene>
<dbReference type="EMBL" id="MT141506">
    <property type="protein sequence ID" value="QJA63788.1"/>
    <property type="molecule type" value="Genomic_DNA"/>
</dbReference>
<sequence>MDREATIEISYPGKIISKNHYKYKGGIYTKPEAVAWGAELGWTVKELCLDEWKLPLNITVSGRFKDRRSEPDLQNTFELISDSIEDACGVNDKHYRFHSGTVEYGEPPVLWIKIEESE</sequence>
<evidence type="ECO:0000313" key="2">
    <source>
        <dbReference type="EMBL" id="QJA63788.1"/>
    </source>
</evidence>
<evidence type="ECO:0000313" key="3">
    <source>
        <dbReference type="EMBL" id="QJA75670.1"/>
    </source>
</evidence>
<dbReference type="EMBL" id="MT144196">
    <property type="protein sequence ID" value="QJA50454.1"/>
    <property type="molecule type" value="Genomic_DNA"/>
</dbReference>
<dbReference type="InterPro" id="IPR036614">
    <property type="entry name" value="RusA-like_sf"/>
</dbReference>
<protein>
    <submittedName>
        <fullName evidence="1">Putative endodeoxyribonuclease</fullName>
    </submittedName>
</protein>
<name>A0A6H1ZSA3_9ZZZZ</name>
<dbReference type="Gene3D" id="3.30.1330.70">
    <property type="entry name" value="Holliday junction resolvase RusA"/>
    <property type="match status" value="1"/>
</dbReference>
<evidence type="ECO:0000313" key="4">
    <source>
        <dbReference type="EMBL" id="QJI03924.1"/>
    </source>
</evidence>
<proteinExistence type="predicted"/>
<dbReference type="GO" id="GO:0006310">
    <property type="term" value="P:DNA recombination"/>
    <property type="evidence" value="ECO:0007669"/>
    <property type="project" value="InterPro"/>
</dbReference>
<dbReference type="AlphaFoldDB" id="A0A6H1ZSA3"/>